<dbReference type="KEGG" id="ahg:AHOG_25745"/>
<dbReference type="Pfam" id="PF00583">
    <property type="entry name" value="Acetyltransf_1"/>
    <property type="match status" value="1"/>
</dbReference>
<gene>
    <name evidence="2" type="ORF">AHOG_25745</name>
</gene>
<dbReference type="Proteomes" id="UP000204221">
    <property type="component" value="Chromosome"/>
</dbReference>
<dbReference type="AlphaFoldDB" id="A0A221WAF6"/>
<dbReference type="OrthoDB" id="529907at2"/>
<dbReference type="PROSITE" id="PS51186">
    <property type="entry name" value="GNAT"/>
    <property type="match status" value="1"/>
</dbReference>
<keyword evidence="3" id="KW-1185">Reference proteome</keyword>
<dbReference type="InterPro" id="IPR006464">
    <property type="entry name" value="AcTrfase_RimI/Ard1"/>
</dbReference>
<feature type="compositionally biased region" description="Low complexity" evidence="1">
    <location>
        <begin position="175"/>
        <end position="189"/>
    </location>
</feature>
<protein>
    <submittedName>
        <fullName evidence="2">Ribosomal-protein-alanine N-acetyltransferase</fullName>
    </submittedName>
</protein>
<reference evidence="2 3" key="1">
    <citation type="submission" date="2017-07" db="EMBL/GenBank/DDBJ databases">
        <title>Complete genome sequence of Actinoalloteichus hoggarensis DSM 45943, type strain of Actinoalloteichus hoggarensis.</title>
        <authorList>
            <person name="Ruckert C."/>
            <person name="Nouioui I."/>
            <person name="Willmese J."/>
            <person name="van Wezel G."/>
            <person name="Klenk H.-P."/>
            <person name="Kalinowski J."/>
            <person name="Zotchev S.B."/>
        </authorList>
    </citation>
    <scope>NUCLEOTIDE SEQUENCE [LARGE SCALE GENOMIC DNA]</scope>
    <source>
        <strain evidence="2 3">DSM 45943</strain>
    </source>
</reference>
<dbReference type="InterPro" id="IPR000182">
    <property type="entry name" value="GNAT_dom"/>
</dbReference>
<keyword evidence="2" id="KW-0808">Transferase</keyword>
<name>A0A221WAF6_9PSEU</name>
<dbReference type="InterPro" id="IPR016181">
    <property type="entry name" value="Acyl_CoA_acyltransferase"/>
</dbReference>
<dbReference type="GO" id="GO:0008999">
    <property type="term" value="F:protein-N-terminal-alanine acetyltransferase activity"/>
    <property type="evidence" value="ECO:0007669"/>
    <property type="project" value="TreeGrafter"/>
</dbReference>
<evidence type="ECO:0000313" key="2">
    <source>
        <dbReference type="EMBL" id="ASO22754.1"/>
    </source>
</evidence>
<accession>A0A221WAF6</accession>
<dbReference type="Gene3D" id="3.40.630.30">
    <property type="match status" value="1"/>
</dbReference>
<dbReference type="PANTHER" id="PTHR43617">
    <property type="entry name" value="L-AMINO ACID N-ACETYLTRANSFERASE"/>
    <property type="match status" value="1"/>
</dbReference>
<sequence>MSFRLVPLAESDLSRCAELEARLFRGDDPWRESAFRAELAAGHLYLAARRGAEEDEVSGPASLIGYAGLAVVGRAPDFEAEVHTIAVDPDYQGGGVGTALLGALLRRADEVGATTFLEVRTDNSRAITLYERHGFEVVGLRKRYYQPSGADAYTMRRAARPTAEGAAAGTGPGTATGTIGAAGPDAEAGPGAGRDEEITR</sequence>
<dbReference type="SUPFAM" id="SSF55729">
    <property type="entry name" value="Acyl-CoA N-acyltransferases (Nat)"/>
    <property type="match status" value="1"/>
</dbReference>
<dbReference type="NCBIfam" id="TIGR01575">
    <property type="entry name" value="rimI"/>
    <property type="match status" value="1"/>
</dbReference>
<organism evidence="2 3">
    <name type="scientific">Actinoalloteichus hoggarensis</name>
    <dbReference type="NCBI Taxonomy" id="1470176"/>
    <lineage>
        <taxon>Bacteria</taxon>
        <taxon>Bacillati</taxon>
        <taxon>Actinomycetota</taxon>
        <taxon>Actinomycetes</taxon>
        <taxon>Pseudonocardiales</taxon>
        <taxon>Pseudonocardiaceae</taxon>
        <taxon>Actinoalloteichus</taxon>
    </lineage>
</organism>
<dbReference type="CDD" id="cd04301">
    <property type="entry name" value="NAT_SF"/>
    <property type="match status" value="1"/>
</dbReference>
<proteinExistence type="predicted"/>
<dbReference type="PANTHER" id="PTHR43617:SF20">
    <property type="entry name" value="N-ALPHA-ACETYLTRANSFERASE RIMI"/>
    <property type="match status" value="1"/>
</dbReference>
<dbReference type="InterPro" id="IPR050276">
    <property type="entry name" value="MshD_Acetyltransferase"/>
</dbReference>
<feature type="region of interest" description="Disordered" evidence="1">
    <location>
        <begin position="163"/>
        <end position="200"/>
    </location>
</feature>
<evidence type="ECO:0000313" key="3">
    <source>
        <dbReference type="Proteomes" id="UP000204221"/>
    </source>
</evidence>
<evidence type="ECO:0000256" key="1">
    <source>
        <dbReference type="SAM" id="MobiDB-lite"/>
    </source>
</evidence>
<dbReference type="EMBL" id="CP022521">
    <property type="protein sequence ID" value="ASO22754.1"/>
    <property type="molecule type" value="Genomic_DNA"/>
</dbReference>